<feature type="region of interest" description="Disordered" evidence="1">
    <location>
        <begin position="190"/>
        <end position="221"/>
    </location>
</feature>
<protein>
    <recommendedName>
        <fullName evidence="4">Ribosome-binding factor A</fullName>
    </recommendedName>
</protein>
<dbReference type="NCBIfam" id="TIGR00082">
    <property type="entry name" value="rbfA"/>
    <property type="match status" value="1"/>
</dbReference>
<dbReference type="InterPro" id="IPR020053">
    <property type="entry name" value="Ribosome-bd_factorA_CS"/>
</dbReference>
<dbReference type="PANTHER" id="PTHR33515:SF1">
    <property type="entry name" value="RIBOSOME-BINDING FACTOR A, CHLOROPLASTIC-RELATED"/>
    <property type="match status" value="1"/>
</dbReference>
<evidence type="ECO:0008006" key="4">
    <source>
        <dbReference type="Google" id="ProtNLM"/>
    </source>
</evidence>
<dbReference type="PROSITE" id="PS01319">
    <property type="entry name" value="RBFA"/>
    <property type="match status" value="1"/>
</dbReference>
<dbReference type="AlphaFoldDB" id="A0A7N0ZR19"/>
<dbReference type="InterPro" id="IPR015946">
    <property type="entry name" value="KH_dom-like_a/b"/>
</dbReference>
<dbReference type="Gramene" id="Kaladp0016s0242.1.v1.1">
    <property type="protein sequence ID" value="Kaladp0016s0242.1.v1.1"/>
    <property type="gene ID" value="Kaladp0016s0242.v1.1"/>
</dbReference>
<dbReference type="SUPFAM" id="SSF89919">
    <property type="entry name" value="Ribosome-binding factor A, RbfA"/>
    <property type="match status" value="1"/>
</dbReference>
<dbReference type="InterPro" id="IPR023799">
    <property type="entry name" value="RbfA_dom_sf"/>
</dbReference>
<name>A0A7N0ZR19_KALFE</name>
<reference evidence="2" key="1">
    <citation type="submission" date="2021-01" db="UniProtKB">
        <authorList>
            <consortium name="EnsemblPlants"/>
        </authorList>
    </citation>
    <scope>IDENTIFICATION</scope>
</reference>
<dbReference type="FunFam" id="3.30.300.20:FF:000014">
    <property type="entry name" value="probable ribosome-binding factor A, chloroplastic"/>
    <property type="match status" value="1"/>
</dbReference>
<organism evidence="2 3">
    <name type="scientific">Kalanchoe fedtschenkoi</name>
    <name type="common">Lavender scallops</name>
    <name type="synonym">South American air plant</name>
    <dbReference type="NCBI Taxonomy" id="63787"/>
    <lineage>
        <taxon>Eukaryota</taxon>
        <taxon>Viridiplantae</taxon>
        <taxon>Streptophyta</taxon>
        <taxon>Embryophyta</taxon>
        <taxon>Tracheophyta</taxon>
        <taxon>Spermatophyta</taxon>
        <taxon>Magnoliopsida</taxon>
        <taxon>eudicotyledons</taxon>
        <taxon>Gunneridae</taxon>
        <taxon>Pentapetalae</taxon>
        <taxon>Saxifragales</taxon>
        <taxon>Crassulaceae</taxon>
        <taxon>Kalanchoe</taxon>
    </lineage>
</organism>
<proteinExistence type="inferred from homology"/>
<dbReference type="PANTHER" id="PTHR33515">
    <property type="entry name" value="RIBOSOME-BINDING FACTOR A, CHLOROPLASTIC-RELATED"/>
    <property type="match status" value="1"/>
</dbReference>
<evidence type="ECO:0000256" key="1">
    <source>
        <dbReference type="SAM" id="MobiDB-lite"/>
    </source>
</evidence>
<accession>A0A7N0ZR19</accession>
<dbReference type="Proteomes" id="UP000594263">
    <property type="component" value="Unplaced"/>
</dbReference>
<sequence length="221" mass="24629">MAQFVVQRPRLIPVTAAMPVNVEKVCNSCAFVKLRAPGMLYGGRGVGRVGESTVKPVVRCMANPRRVKMVAKQILRELSNMLLTDKVLQYAVLPEVALGADRYLSSLTTISDVEVSGDLQVVKVYVSVFGDERGKEVAISGLKSKAKYVRGELGRRMKLRMTPEIRFLEDESIERGSRVIAILDKLKSDKPIDEDYEDESSDSPQDDDSDFEDDPDVIYVK</sequence>
<evidence type="ECO:0000313" key="3">
    <source>
        <dbReference type="Proteomes" id="UP000594263"/>
    </source>
</evidence>
<dbReference type="Pfam" id="PF02033">
    <property type="entry name" value="RBFA"/>
    <property type="match status" value="1"/>
</dbReference>
<evidence type="ECO:0000313" key="2">
    <source>
        <dbReference type="EnsemblPlants" id="Kaladp0016s0242.1.v1.1"/>
    </source>
</evidence>
<dbReference type="OMA" id="TIRCMAR"/>
<dbReference type="Gene3D" id="3.30.300.20">
    <property type="match status" value="1"/>
</dbReference>
<dbReference type="HAMAP" id="MF_00003">
    <property type="entry name" value="RbfA"/>
    <property type="match status" value="1"/>
</dbReference>
<dbReference type="GO" id="GO:0043024">
    <property type="term" value="F:ribosomal small subunit binding"/>
    <property type="evidence" value="ECO:0007669"/>
    <property type="project" value="TreeGrafter"/>
</dbReference>
<dbReference type="EnsemblPlants" id="Kaladp0016s0242.1.v1.1">
    <property type="protein sequence ID" value="Kaladp0016s0242.1.v1.1"/>
    <property type="gene ID" value="Kaladp0016s0242.v1.1"/>
</dbReference>
<dbReference type="InterPro" id="IPR000238">
    <property type="entry name" value="RbfA"/>
</dbReference>
<feature type="compositionally biased region" description="Acidic residues" evidence="1">
    <location>
        <begin position="194"/>
        <end position="221"/>
    </location>
</feature>
<keyword evidence="3" id="KW-1185">Reference proteome</keyword>
<dbReference type="GO" id="GO:0006364">
    <property type="term" value="P:rRNA processing"/>
    <property type="evidence" value="ECO:0007669"/>
    <property type="project" value="InterPro"/>
</dbReference>